<dbReference type="GO" id="GO:0015179">
    <property type="term" value="F:L-amino acid transmembrane transporter activity"/>
    <property type="evidence" value="ECO:0007669"/>
    <property type="project" value="TreeGrafter"/>
</dbReference>
<organism evidence="8 9">
    <name type="scientific">Hymenochirus boettgeri</name>
    <name type="common">Congo dwarf clawed frog</name>
    <dbReference type="NCBI Taxonomy" id="247094"/>
    <lineage>
        <taxon>Eukaryota</taxon>
        <taxon>Metazoa</taxon>
        <taxon>Chordata</taxon>
        <taxon>Craniata</taxon>
        <taxon>Vertebrata</taxon>
        <taxon>Euteleostomi</taxon>
        <taxon>Amphibia</taxon>
        <taxon>Batrachia</taxon>
        <taxon>Anura</taxon>
        <taxon>Pipoidea</taxon>
        <taxon>Pipidae</taxon>
        <taxon>Pipinae</taxon>
        <taxon>Hymenochirus</taxon>
    </lineage>
</organism>
<dbReference type="PANTHER" id="PTHR20766">
    <property type="entry name" value="LARGE NEUTRAL AMINO ACIDS TRANSPORTER SMALL SUBUNIT 4-LIKE ISOFORM X1"/>
    <property type="match status" value="1"/>
</dbReference>
<keyword evidence="3 7" id="KW-0812">Transmembrane</keyword>
<gene>
    <name evidence="8" type="ORF">GDO86_012969</name>
</gene>
<evidence type="ECO:0000256" key="6">
    <source>
        <dbReference type="ARBA" id="ARBA00023180"/>
    </source>
</evidence>
<dbReference type="GO" id="GO:0015175">
    <property type="term" value="F:neutral L-amino acid transmembrane transporter activity"/>
    <property type="evidence" value="ECO:0007669"/>
    <property type="project" value="TreeGrafter"/>
</dbReference>
<dbReference type="AlphaFoldDB" id="A0A8T2IXF6"/>
<evidence type="ECO:0000256" key="5">
    <source>
        <dbReference type="ARBA" id="ARBA00023136"/>
    </source>
</evidence>
<accession>A0A8T2IXF6</accession>
<dbReference type="OrthoDB" id="330047at2759"/>
<keyword evidence="6" id="KW-0325">Glycoprotein</keyword>
<keyword evidence="9" id="KW-1185">Reference proteome</keyword>
<comment type="subcellular location">
    <subcellularLocation>
        <location evidence="1">Cell membrane</location>
        <topology evidence="1">Multi-pass membrane protein</topology>
    </subcellularLocation>
</comment>
<keyword evidence="4 7" id="KW-1133">Transmembrane helix</keyword>
<proteinExistence type="predicted"/>
<sequence length="119" mass="13272">MAPSLQTTYSRRWWIACTAILENLFFSAVLFGWGSLLIMLQREGFYSHLCTGGNATDNAVLHIVRDYNKSPQTQPTCTAQEEMLNLGFTVGSFLLSATTLPLGILMDQYGPRPLRLVGR</sequence>
<dbReference type="Proteomes" id="UP000812440">
    <property type="component" value="Chromosome 7"/>
</dbReference>
<keyword evidence="2" id="KW-1003">Cell membrane</keyword>
<protein>
    <recommendedName>
        <fullName evidence="10">Solute carrier family 43 member 3</fullName>
    </recommendedName>
</protein>
<evidence type="ECO:0000256" key="3">
    <source>
        <dbReference type="ARBA" id="ARBA00022692"/>
    </source>
</evidence>
<dbReference type="PANTHER" id="PTHR20766:SF0">
    <property type="entry name" value="LARGE NEUTRAL AMINO ACIDS TRANSPORTER SMALL SUBUNIT 3"/>
    <property type="match status" value="1"/>
</dbReference>
<reference evidence="8" key="1">
    <citation type="thesis" date="2020" institute="ProQuest LLC" country="789 East Eisenhower Parkway, Ann Arbor, MI, USA">
        <title>Comparative Genomics and Chromosome Evolution.</title>
        <authorList>
            <person name="Mudd A.B."/>
        </authorList>
    </citation>
    <scope>NUCLEOTIDE SEQUENCE</scope>
    <source>
        <strain evidence="8">Female2</strain>
        <tissue evidence="8">Blood</tissue>
    </source>
</reference>
<name>A0A8T2IXF6_9PIPI</name>
<evidence type="ECO:0000256" key="1">
    <source>
        <dbReference type="ARBA" id="ARBA00004651"/>
    </source>
</evidence>
<feature type="transmembrane region" description="Helical" evidence="7">
    <location>
        <begin position="13"/>
        <end position="38"/>
    </location>
</feature>
<evidence type="ECO:0000313" key="9">
    <source>
        <dbReference type="Proteomes" id="UP000812440"/>
    </source>
</evidence>
<evidence type="ECO:0000313" key="8">
    <source>
        <dbReference type="EMBL" id="KAG8434816.1"/>
    </source>
</evidence>
<comment type="caution">
    <text evidence="8">The sequence shown here is derived from an EMBL/GenBank/DDBJ whole genome shotgun (WGS) entry which is preliminary data.</text>
</comment>
<dbReference type="EMBL" id="JAACNH010000008">
    <property type="protein sequence ID" value="KAG8434816.1"/>
    <property type="molecule type" value="Genomic_DNA"/>
</dbReference>
<evidence type="ECO:0008006" key="10">
    <source>
        <dbReference type="Google" id="ProtNLM"/>
    </source>
</evidence>
<keyword evidence="5 7" id="KW-0472">Membrane</keyword>
<evidence type="ECO:0000256" key="4">
    <source>
        <dbReference type="ARBA" id="ARBA00022989"/>
    </source>
</evidence>
<evidence type="ECO:0000256" key="7">
    <source>
        <dbReference type="SAM" id="Phobius"/>
    </source>
</evidence>
<evidence type="ECO:0000256" key="2">
    <source>
        <dbReference type="ARBA" id="ARBA00022475"/>
    </source>
</evidence>
<dbReference type="GO" id="GO:0005886">
    <property type="term" value="C:plasma membrane"/>
    <property type="evidence" value="ECO:0007669"/>
    <property type="project" value="UniProtKB-SubCell"/>
</dbReference>